<keyword evidence="7" id="KW-0949">S-adenosyl-L-methionine</keyword>
<dbReference type="GO" id="GO:0005737">
    <property type="term" value="C:cytoplasm"/>
    <property type="evidence" value="ECO:0007669"/>
    <property type="project" value="UniProtKB-SubCell"/>
</dbReference>
<reference evidence="8 9" key="1">
    <citation type="journal article" date="2014" name="Genome Biol. Evol.">
        <title>The secreted proteins of Achlya hypogyna and Thraustotheca clavata identify the ancestral oomycete secretome and reveal gene acquisitions by horizontal gene transfer.</title>
        <authorList>
            <person name="Misner I."/>
            <person name="Blouin N."/>
            <person name="Leonard G."/>
            <person name="Richards T.A."/>
            <person name="Lane C.E."/>
        </authorList>
    </citation>
    <scope>NUCLEOTIDE SEQUENCE [LARGE SCALE GENOMIC DNA]</scope>
    <source>
        <strain evidence="8 9">ATCC 34112</strain>
    </source>
</reference>
<evidence type="ECO:0000313" key="9">
    <source>
        <dbReference type="Proteomes" id="UP000243217"/>
    </source>
</evidence>
<gene>
    <name evidence="8" type="ORF">THRCLA_21780</name>
</gene>
<protein>
    <recommendedName>
        <fullName evidence="3">protein-L-isoaspartate(D-aspartate) O-methyltransferase</fullName>
        <ecNumber evidence="3">2.1.1.77</ecNumber>
    </recommendedName>
</protein>
<evidence type="ECO:0000313" key="8">
    <source>
        <dbReference type="EMBL" id="OQR99973.1"/>
    </source>
</evidence>
<dbReference type="Proteomes" id="UP000243217">
    <property type="component" value="Unassembled WGS sequence"/>
</dbReference>
<evidence type="ECO:0000256" key="3">
    <source>
        <dbReference type="ARBA" id="ARBA00011890"/>
    </source>
</evidence>
<dbReference type="Gene3D" id="3.40.50.150">
    <property type="entry name" value="Vaccinia Virus protein VP39"/>
    <property type="match status" value="1"/>
</dbReference>
<evidence type="ECO:0000256" key="1">
    <source>
        <dbReference type="ARBA" id="ARBA00004496"/>
    </source>
</evidence>
<organism evidence="8 9">
    <name type="scientific">Thraustotheca clavata</name>
    <dbReference type="NCBI Taxonomy" id="74557"/>
    <lineage>
        <taxon>Eukaryota</taxon>
        <taxon>Sar</taxon>
        <taxon>Stramenopiles</taxon>
        <taxon>Oomycota</taxon>
        <taxon>Saprolegniomycetes</taxon>
        <taxon>Saprolegniales</taxon>
        <taxon>Achlyaceae</taxon>
        <taxon>Thraustotheca</taxon>
    </lineage>
</organism>
<feature type="non-terminal residue" evidence="8">
    <location>
        <position position="140"/>
    </location>
</feature>
<comment type="similarity">
    <text evidence="2">Belongs to the methyltransferase superfamily. L-isoaspartyl/D-aspartyl protein methyltransferase family.</text>
</comment>
<keyword evidence="4" id="KW-0963">Cytoplasm</keyword>
<dbReference type="EMBL" id="JNBS01001771">
    <property type="protein sequence ID" value="OQR99973.1"/>
    <property type="molecule type" value="Genomic_DNA"/>
</dbReference>
<dbReference type="GO" id="GO:0004719">
    <property type="term" value="F:protein-L-isoaspartate (D-aspartate) O-methyltransferase activity"/>
    <property type="evidence" value="ECO:0007669"/>
    <property type="project" value="UniProtKB-EC"/>
</dbReference>
<dbReference type="CDD" id="cd02440">
    <property type="entry name" value="AdoMet_MTases"/>
    <property type="match status" value="1"/>
</dbReference>
<evidence type="ECO:0000256" key="6">
    <source>
        <dbReference type="ARBA" id="ARBA00022679"/>
    </source>
</evidence>
<dbReference type="GO" id="GO:0032259">
    <property type="term" value="P:methylation"/>
    <property type="evidence" value="ECO:0007669"/>
    <property type="project" value="UniProtKB-KW"/>
</dbReference>
<keyword evidence="9" id="KW-1185">Reference proteome</keyword>
<evidence type="ECO:0000256" key="4">
    <source>
        <dbReference type="ARBA" id="ARBA00022490"/>
    </source>
</evidence>
<name>A0A1V9ZPS6_9STRA</name>
<dbReference type="Pfam" id="PF01135">
    <property type="entry name" value="PCMT"/>
    <property type="match status" value="1"/>
</dbReference>
<dbReference type="PANTHER" id="PTHR11579">
    <property type="entry name" value="PROTEIN-L-ISOASPARTATE O-METHYLTRANSFERASE"/>
    <property type="match status" value="1"/>
</dbReference>
<sequence>MAWQCSSRSQNGLVANLVQHGILRSQNAIAAMQAVDRANYCEENSYDDRPQAIGYHQTISAPHMHATALELANELGSGARILDIGCGSGYLTACFGRLVEATNGHVLGIDVIPHLVDFARTNMSKKDYDLLTKSIVELRV</sequence>
<dbReference type="PANTHER" id="PTHR11579:SF0">
    <property type="entry name" value="PROTEIN-L-ISOASPARTATE(D-ASPARTATE) O-METHYLTRANSFERASE"/>
    <property type="match status" value="1"/>
</dbReference>
<keyword evidence="6 8" id="KW-0808">Transferase</keyword>
<keyword evidence="5 8" id="KW-0489">Methyltransferase</keyword>
<dbReference type="SUPFAM" id="SSF53335">
    <property type="entry name" value="S-adenosyl-L-methionine-dependent methyltransferases"/>
    <property type="match status" value="1"/>
</dbReference>
<accession>A0A1V9ZPS6</accession>
<evidence type="ECO:0000256" key="5">
    <source>
        <dbReference type="ARBA" id="ARBA00022603"/>
    </source>
</evidence>
<dbReference type="AlphaFoldDB" id="A0A1V9ZPS6"/>
<dbReference type="InterPro" id="IPR029063">
    <property type="entry name" value="SAM-dependent_MTases_sf"/>
</dbReference>
<proteinExistence type="inferred from homology"/>
<evidence type="ECO:0000256" key="7">
    <source>
        <dbReference type="ARBA" id="ARBA00022691"/>
    </source>
</evidence>
<dbReference type="InterPro" id="IPR000682">
    <property type="entry name" value="PCMT"/>
</dbReference>
<evidence type="ECO:0000256" key="2">
    <source>
        <dbReference type="ARBA" id="ARBA00005369"/>
    </source>
</evidence>
<dbReference type="EC" id="2.1.1.77" evidence="3"/>
<comment type="subcellular location">
    <subcellularLocation>
        <location evidence="1">Cytoplasm</location>
    </subcellularLocation>
</comment>
<dbReference type="OrthoDB" id="73890at2759"/>
<comment type="caution">
    <text evidence="8">The sequence shown here is derived from an EMBL/GenBank/DDBJ whole genome shotgun (WGS) entry which is preliminary data.</text>
</comment>